<evidence type="ECO:0000313" key="1">
    <source>
        <dbReference type="EMBL" id="QBE97996.1"/>
    </source>
</evidence>
<dbReference type="KEGG" id="bpro:PMF13cell1_03559"/>
<dbReference type="Proteomes" id="UP000289794">
    <property type="component" value="Chromosome"/>
</dbReference>
<name>A0A4P6M0L5_9FIRM</name>
<proteinExistence type="predicted"/>
<gene>
    <name evidence="1" type="ORF">PMF13cell1_03559</name>
</gene>
<evidence type="ECO:0000313" key="2">
    <source>
        <dbReference type="Proteomes" id="UP000289794"/>
    </source>
</evidence>
<reference evidence="1 2" key="1">
    <citation type="submission" date="2019-01" db="EMBL/GenBank/DDBJ databases">
        <title>PMF-metabolizing Aryl O-demethylase.</title>
        <authorList>
            <person name="Kim M."/>
        </authorList>
    </citation>
    <scope>NUCLEOTIDE SEQUENCE [LARGE SCALE GENOMIC DNA]</scope>
    <source>
        <strain evidence="1 2">PMF1</strain>
    </source>
</reference>
<accession>A0A4P6M0L5</accession>
<protein>
    <submittedName>
        <fullName evidence="1">Uncharacterized protein</fullName>
    </submittedName>
</protein>
<sequence>MEFVDGNQENFDRLYEYPVEEWHGCKVHKIRPLVIHMMRGQVFEIEGQNIFTFGGPSSRYLIEHIFYMCMLMEWKRNSY</sequence>
<organism evidence="1 2">
    <name type="scientific">Blautia producta</name>
    <dbReference type="NCBI Taxonomy" id="33035"/>
    <lineage>
        <taxon>Bacteria</taxon>
        <taxon>Bacillati</taxon>
        <taxon>Bacillota</taxon>
        <taxon>Clostridia</taxon>
        <taxon>Lachnospirales</taxon>
        <taxon>Lachnospiraceae</taxon>
        <taxon>Blautia</taxon>
    </lineage>
</organism>
<dbReference type="AlphaFoldDB" id="A0A4P6M0L5"/>
<dbReference type="EMBL" id="CP035945">
    <property type="protein sequence ID" value="QBE97996.1"/>
    <property type="molecule type" value="Genomic_DNA"/>
</dbReference>